<dbReference type="Pfam" id="PF12728">
    <property type="entry name" value="HTH_17"/>
    <property type="match status" value="1"/>
</dbReference>
<dbReference type="RefSeq" id="WP_043672220.1">
    <property type="nucleotide sequence ID" value="NZ_BDCI01000043.1"/>
</dbReference>
<feature type="domain" description="Helix-turn-helix" evidence="1">
    <location>
        <begin position="84"/>
        <end position="132"/>
    </location>
</feature>
<dbReference type="EMBL" id="JNFP01000020">
    <property type="protein sequence ID" value="KIA63535.1"/>
    <property type="molecule type" value="Genomic_DNA"/>
</dbReference>
<dbReference type="NCBIfam" id="TIGR01764">
    <property type="entry name" value="excise"/>
    <property type="match status" value="1"/>
</dbReference>
<evidence type="ECO:0000313" key="3">
    <source>
        <dbReference type="Proteomes" id="UP000031364"/>
    </source>
</evidence>
<protein>
    <submittedName>
        <fullName evidence="2">Excisionase</fullName>
    </submittedName>
</protein>
<evidence type="ECO:0000259" key="1">
    <source>
        <dbReference type="Pfam" id="PF12728"/>
    </source>
</evidence>
<dbReference type="InterPro" id="IPR041657">
    <property type="entry name" value="HTH_17"/>
</dbReference>
<comment type="caution">
    <text evidence="2">The sequence shown here is derived from an EMBL/GenBank/DDBJ whole genome shotgun (WGS) entry which is preliminary data.</text>
</comment>
<proteinExistence type="predicted"/>
<evidence type="ECO:0000313" key="2">
    <source>
        <dbReference type="EMBL" id="KIA63535.1"/>
    </source>
</evidence>
<reference evidence="2 3" key="1">
    <citation type="journal article" date="2014" name="Int. J. Syst. Evol. Microbiol.">
        <title>Nocardia vulneris sp. nov., isolated from wounds of human patients in North America.</title>
        <authorList>
            <person name="Lasker B.A."/>
            <person name="Bell M."/>
            <person name="Klenk H.P."/>
            <person name="Sproer C."/>
            <person name="Schumann C."/>
            <person name="Schumann P."/>
            <person name="Brown J.M."/>
        </authorList>
    </citation>
    <scope>NUCLEOTIDE SEQUENCE [LARGE SCALE GENOMIC DNA]</scope>
    <source>
        <strain evidence="2 3">W9851</strain>
    </source>
</reference>
<organism evidence="2 3">
    <name type="scientific">Nocardia vulneris</name>
    <dbReference type="NCBI Taxonomy" id="1141657"/>
    <lineage>
        <taxon>Bacteria</taxon>
        <taxon>Bacillati</taxon>
        <taxon>Actinomycetota</taxon>
        <taxon>Actinomycetes</taxon>
        <taxon>Mycobacteriales</taxon>
        <taxon>Nocardiaceae</taxon>
        <taxon>Nocardia</taxon>
    </lineage>
</organism>
<dbReference type="Proteomes" id="UP000031364">
    <property type="component" value="Unassembled WGS sequence"/>
</dbReference>
<accession>A0ABR4ZDZ3</accession>
<name>A0ABR4ZDZ3_9NOCA</name>
<gene>
    <name evidence="2" type="ORF">FG87_18495</name>
</gene>
<sequence length="152" mass="16874">MARLQAAKRTEPGKIDADVAARAMRRIKDYLMQHPTEQNIQVARELPGEDALVLPREAVSLLAFILAQAAEGRGVSVVPSHAELTTQQAADMLNVSRPYVIALLEADEIPFRLVGRHRRIRYEDLKAYQQRNQAKSKAAADELAHLGQDLGI</sequence>
<keyword evidence="3" id="KW-1185">Reference proteome</keyword>
<dbReference type="InterPro" id="IPR010093">
    <property type="entry name" value="SinI_DNA-bd"/>
</dbReference>